<gene>
    <name evidence="1" type="ORF">Cocul_00088</name>
</gene>
<dbReference type="PATRIC" id="fig|1544416.3.peg.89"/>
<accession>A0A0Q1AE78</accession>
<protein>
    <submittedName>
        <fullName evidence="1">DNA polymerase III subunit epsilon</fullName>
    </submittedName>
</protein>
<evidence type="ECO:0000313" key="1">
    <source>
        <dbReference type="EMBL" id="KQB84957.1"/>
    </source>
</evidence>
<sequence>MQEFVAVDFETANEKRGSACAVALVKFDEEGTEGDSYDKALAGTINGLYKA</sequence>
<reference evidence="1 2" key="1">
    <citation type="submission" date="2015-10" db="EMBL/GenBank/DDBJ databases">
        <title>Corynebacteirum lowii and Corynebacterium oculi species nova, derived from human clinical disease and and emended description of Corynebacterium mastiditis.</title>
        <authorList>
            <person name="Bernard K."/>
            <person name="Pacheco A.L."/>
            <person name="Mcdougall C."/>
            <person name="Burtx T."/>
            <person name="Weibe D."/>
            <person name="Tyler S."/>
            <person name="Olson A.B."/>
            <person name="Cnockaert M."/>
            <person name="Eguchi H."/>
            <person name="Kuwahara T."/>
            <person name="Nakayama-Imaohji H."/>
            <person name="Boudewijins M."/>
            <person name="Van Hoecke F."/>
            <person name="Bernier A.-M."/>
            <person name="Vandamme P."/>
        </authorList>
    </citation>
    <scope>NUCLEOTIDE SEQUENCE [LARGE SCALE GENOMIC DNA]</scope>
    <source>
        <strain evidence="1 2">NML 130210</strain>
    </source>
</reference>
<organism evidence="1 2">
    <name type="scientific">Corynebacterium oculi</name>
    <dbReference type="NCBI Taxonomy" id="1544416"/>
    <lineage>
        <taxon>Bacteria</taxon>
        <taxon>Bacillati</taxon>
        <taxon>Actinomycetota</taxon>
        <taxon>Actinomycetes</taxon>
        <taxon>Mycobacteriales</taxon>
        <taxon>Corynebacteriaceae</taxon>
        <taxon>Corynebacterium</taxon>
    </lineage>
</organism>
<proteinExistence type="predicted"/>
<dbReference type="AlphaFoldDB" id="A0A0Q1AE78"/>
<name>A0A0Q1AE78_9CORY</name>
<dbReference type="EMBL" id="LKST01000001">
    <property type="protein sequence ID" value="KQB84957.1"/>
    <property type="molecule type" value="Genomic_DNA"/>
</dbReference>
<dbReference type="Proteomes" id="UP000050517">
    <property type="component" value="Unassembled WGS sequence"/>
</dbReference>
<keyword evidence="2" id="KW-1185">Reference proteome</keyword>
<comment type="caution">
    <text evidence="1">The sequence shown here is derived from an EMBL/GenBank/DDBJ whole genome shotgun (WGS) entry which is preliminary data.</text>
</comment>
<evidence type="ECO:0000313" key="2">
    <source>
        <dbReference type="Proteomes" id="UP000050517"/>
    </source>
</evidence>